<evidence type="ECO:0000313" key="2">
    <source>
        <dbReference type="Proteomes" id="UP001143856"/>
    </source>
</evidence>
<dbReference type="Proteomes" id="UP001143856">
    <property type="component" value="Unassembled WGS sequence"/>
</dbReference>
<keyword evidence="2" id="KW-1185">Reference proteome</keyword>
<organism evidence="1 2">
    <name type="scientific">Xylaria curta</name>
    <dbReference type="NCBI Taxonomy" id="42375"/>
    <lineage>
        <taxon>Eukaryota</taxon>
        <taxon>Fungi</taxon>
        <taxon>Dikarya</taxon>
        <taxon>Ascomycota</taxon>
        <taxon>Pezizomycotina</taxon>
        <taxon>Sordariomycetes</taxon>
        <taxon>Xylariomycetidae</taxon>
        <taxon>Xylariales</taxon>
        <taxon>Xylariaceae</taxon>
        <taxon>Xylaria</taxon>
    </lineage>
</organism>
<proteinExistence type="predicted"/>
<comment type="caution">
    <text evidence="1">The sequence shown here is derived from an EMBL/GenBank/DDBJ whole genome shotgun (WGS) entry which is preliminary data.</text>
</comment>
<gene>
    <name evidence="1" type="ORF">NUW58_g8573</name>
</gene>
<name>A0ACC1N6S4_9PEZI</name>
<accession>A0ACC1N6S4</accession>
<reference evidence="1" key="1">
    <citation type="submission" date="2022-10" db="EMBL/GenBank/DDBJ databases">
        <title>Genome Sequence of Xylaria curta.</title>
        <authorList>
            <person name="Buettner E."/>
        </authorList>
    </citation>
    <scope>NUCLEOTIDE SEQUENCE</scope>
    <source>
        <strain evidence="1">Babe10</strain>
    </source>
</reference>
<sequence length="188" mass="21159">MLLLLFILTTLLGRAAPSPGQYVELGALKNVFHEMGIADPVTFKLVDRLVELAAIPPPVSNATNATSHTADGMQLYAVPQGELRCHTDKVLDYMSVMAAVAQLSQQCAAGNMHPRDNWYGQNDYWETTRVYVCNWGGTNDCRLEQMLEAIAEIWNYCKAGTVGGWWRTYHWKKGYGLDSFDKTWCDFE</sequence>
<dbReference type="EMBL" id="JAPDGR010002676">
    <property type="protein sequence ID" value="KAJ2974698.1"/>
    <property type="molecule type" value="Genomic_DNA"/>
</dbReference>
<evidence type="ECO:0000313" key="1">
    <source>
        <dbReference type="EMBL" id="KAJ2974698.1"/>
    </source>
</evidence>
<protein>
    <submittedName>
        <fullName evidence="1">Uncharacterized protein</fullName>
    </submittedName>
</protein>